<dbReference type="InterPro" id="IPR003961">
    <property type="entry name" value="FN3_dom"/>
</dbReference>
<reference evidence="2 3" key="2">
    <citation type="submission" date="2020-02" db="EMBL/GenBank/DDBJ databases">
        <title>The new genus of Enterobacteriales.</title>
        <authorList>
            <person name="Kim I.S."/>
        </authorList>
    </citation>
    <scope>NUCLEOTIDE SEQUENCE [LARGE SCALE GENOMIC DNA]</scope>
    <source>
        <strain evidence="2 3">SAP-6</strain>
    </source>
</reference>
<evidence type="ECO:0000313" key="2">
    <source>
        <dbReference type="EMBL" id="NDL64339.1"/>
    </source>
</evidence>
<evidence type="ECO:0000313" key="3">
    <source>
        <dbReference type="Proteomes" id="UP000461443"/>
    </source>
</evidence>
<evidence type="ECO:0000259" key="1">
    <source>
        <dbReference type="PROSITE" id="PS50853"/>
    </source>
</evidence>
<name>A0A845SK60_9GAMM</name>
<reference evidence="2 3" key="1">
    <citation type="submission" date="2019-12" db="EMBL/GenBank/DDBJ databases">
        <authorList>
            <person name="Lee S.D."/>
        </authorList>
    </citation>
    <scope>NUCLEOTIDE SEQUENCE [LARGE SCALE GENOMIC DNA]</scope>
    <source>
        <strain evidence="2 3">SAP-6</strain>
    </source>
</reference>
<feature type="domain" description="Fibronectin type-III" evidence="1">
    <location>
        <begin position="19"/>
        <end position="107"/>
    </location>
</feature>
<dbReference type="InterPro" id="IPR036116">
    <property type="entry name" value="FN3_sf"/>
</dbReference>
<comment type="caution">
    <text evidence="2">The sequence shown here is derived from an EMBL/GenBank/DDBJ whole genome shotgun (WGS) entry which is preliminary data.</text>
</comment>
<protein>
    <recommendedName>
        <fullName evidence="1">Fibronectin type-III domain-containing protein</fullName>
    </recommendedName>
</protein>
<dbReference type="SUPFAM" id="SSF49265">
    <property type="entry name" value="Fibronectin type III"/>
    <property type="match status" value="1"/>
</dbReference>
<dbReference type="RefSeq" id="WP_162367062.1">
    <property type="nucleotide sequence ID" value="NZ_WUBS01000012.1"/>
</dbReference>
<organism evidence="2 3">
    <name type="scientific">Acerihabitans arboris</name>
    <dbReference type="NCBI Taxonomy" id="2691583"/>
    <lineage>
        <taxon>Bacteria</taxon>
        <taxon>Pseudomonadati</taxon>
        <taxon>Pseudomonadota</taxon>
        <taxon>Gammaproteobacteria</taxon>
        <taxon>Enterobacterales</taxon>
        <taxon>Pectobacteriaceae</taxon>
        <taxon>Acerihabitans</taxon>
    </lineage>
</organism>
<accession>A0A845SK60</accession>
<dbReference type="EMBL" id="WUBS01000012">
    <property type="protein sequence ID" value="NDL64339.1"/>
    <property type="molecule type" value="Genomic_DNA"/>
</dbReference>
<gene>
    <name evidence="2" type="ORF">GRH90_16505</name>
</gene>
<dbReference type="Gene3D" id="2.60.40.10">
    <property type="entry name" value="Immunoglobulins"/>
    <property type="match status" value="1"/>
</dbReference>
<dbReference type="Pfam" id="PF00041">
    <property type="entry name" value="fn3"/>
    <property type="match status" value="1"/>
</dbReference>
<dbReference type="Proteomes" id="UP000461443">
    <property type="component" value="Unassembled WGS sequence"/>
</dbReference>
<dbReference type="InterPro" id="IPR013783">
    <property type="entry name" value="Ig-like_fold"/>
</dbReference>
<dbReference type="AlphaFoldDB" id="A0A845SK60"/>
<dbReference type="CDD" id="cd00063">
    <property type="entry name" value="FN3"/>
    <property type="match status" value="1"/>
</dbReference>
<proteinExistence type="predicted"/>
<sequence>MANSNAFYYSRPFAEPPASPTSMQISNLTATSVDPSWTPGIGGAPVAYYNVWQAAAPGYWAGQTTEPWLSLQNLIPDRAYSFQAFAVGFDGQYSDLPAGIYFNTPPLVYSSQPYYPPRPGCYPPPPYYYPPRPYYGKYNYSSW</sequence>
<dbReference type="SMART" id="SM00060">
    <property type="entry name" value="FN3"/>
    <property type="match status" value="1"/>
</dbReference>
<keyword evidence="3" id="KW-1185">Reference proteome</keyword>
<dbReference type="PROSITE" id="PS50853">
    <property type="entry name" value="FN3"/>
    <property type="match status" value="1"/>
</dbReference>